<protein>
    <submittedName>
        <fullName evidence="3">Transcriptional regulator, AlpA family</fullName>
    </submittedName>
</protein>
<evidence type="ECO:0000313" key="3">
    <source>
        <dbReference type="EMBL" id="SSA40439.1"/>
    </source>
</evidence>
<dbReference type="AlphaFoldDB" id="A0A2Y9ACY6"/>
<dbReference type="InterPro" id="IPR041657">
    <property type="entry name" value="HTH_17"/>
</dbReference>
<evidence type="ECO:0000313" key="4">
    <source>
        <dbReference type="Proteomes" id="UP000250222"/>
    </source>
</evidence>
<keyword evidence="4" id="KW-1185">Reference proteome</keyword>
<organism evidence="3 4">
    <name type="scientific">Georgenia satyanarayanai</name>
    <dbReference type="NCBI Taxonomy" id="860221"/>
    <lineage>
        <taxon>Bacteria</taxon>
        <taxon>Bacillati</taxon>
        <taxon>Actinomycetota</taxon>
        <taxon>Actinomycetes</taxon>
        <taxon>Micrococcales</taxon>
        <taxon>Bogoriellaceae</taxon>
        <taxon>Georgenia</taxon>
    </lineage>
</organism>
<dbReference type="Pfam" id="PF12728">
    <property type="entry name" value="HTH_17"/>
    <property type="match status" value="1"/>
</dbReference>
<proteinExistence type="predicted"/>
<accession>A0A2Y9ACY6</accession>
<evidence type="ECO:0000256" key="1">
    <source>
        <dbReference type="SAM" id="MobiDB-lite"/>
    </source>
</evidence>
<dbReference type="GO" id="GO:0003677">
    <property type="term" value="F:DNA binding"/>
    <property type="evidence" value="ECO:0007669"/>
    <property type="project" value="InterPro"/>
</dbReference>
<dbReference type="Proteomes" id="UP000250222">
    <property type="component" value="Unassembled WGS sequence"/>
</dbReference>
<name>A0A2Y9ACY6_9MICO</name>
<dbReference type="EMBL" id="UETB01000004">
    <property type="protein sequence ID" value="SSA40439.1"/>
    <property type="molecule type" value="Genomic_DNA"/>
</dbReference>
<dbReference type="InterPro" id="IPR010093">
    <property type="entry name" value="SinI_DNA-bd"/>
</dbReference>
<feature type="domain" description="Helix-turn-helix" evidence="2">
    <location>
        <begin position="12"/>
        <end position="56"/>
    </location>
</feature>
<sequence>MATNDDVLLSGEVALLLRVPKSWVEQAAREGRIPSWKAGRYRRFSRADIEQWKKQQTGGDRLATDRRRRGRRPA</sequence>
<gene>
    <name evidence="3" type="ORF">SAMN05216184_104135</name>
</gene>
<evidence type="ECO:0000259" key="2">
    <source>
        <dbReference type="Pfam" id="PF12728"/>
    </source>
</evidence>
<dbReference type="OrthoDB" id="5524782at2"/>
<reference evidence="3 4" key="1">
    <citation type="submission" date="2016-10" db="EMBL/GenBank/DDBJ databases">
        <authorList>
            <person name="Cai Z."/>
        </authorList>
    </citation>
    <scope>NUCLEOTIDE SEQUENCE [LARGE SCALE GENOMIC DNA]</scope>
    <source>
        <strain evidence="3 4">CGMCC 1.10826</strain>
    </source>
</reference>
<dbReference type="NCBIfam" id="TIGR01764">
    <property type="entry name" value="excise"/>
    <property type="match status" value="1"/>
</dbReference>
<dbReference type="SUPFAM" id="SSF46955">
    <property type="entry name" value="Putative DNA-binding domain"/>
    <property type="match status" value="1"/>
</dbReference>
<feature type="region of interest" description="Disordered" evidence="1">
    <location>
        <begin position="53"/>
        <end position="74"/>
    </location>
</feature>
<dbReference type="RefSeq" id="WP_110852059.1">
    <property type="nucleotide sequence ID" value="NZ_QKLZ01000004.1"/>
</dbReference>
<dbReference type="InterPro" id="IPR009061">
    <property type="entry name" value="DNA-bd_dom_put_sf"/>
</dbReference>